<dbReference type="PANTHER" id="PTHR32046">
    <property type="entry name" value="G DOMAIN-CONTAINING PROTEIN"/>
    <property type="match status" value="1"/>
</dbReference>
<evidence type="ECO:0000313" key="3">
    <source>
        <dbReference type="EnsemblMetazoa" id="AALFPA23_024614.P36686"/>
    </source>
</evidence>
<protein>
    <recommendedName>
        <fullName evidence="2">Tr-type G domain-containing protein</fullName>
    </recommendedName>
</protein>
<sequence length="505" mass="57650">MSFINNKHIFTVFVMETPNPLLSWKQDLHKEYNIILFGETGSGKSTLINYLTNYFHNGTLENLKIAIPTKHYEATEGLQHPDDNVQDSSNGQTRACTEYNFKKEDTTFNFIDTPGLSDSRGAAQDDFNIQQIMGAAEQSGVLTAIILVINGTQTRATVTLRNTLCLLRSSIPDVFQQNLVVVLTNCSAVTVNFDLAHLEPWTIAGTNVFHMNNCAFSRPVSQWINNERMKKAMEHEWQCSMETIEELTQNLKQLGGKATEAFKQMRLKKNLIKSQLHGIFLEVKKIQDLQNELDFMKTTQQNISADIEKYSDYKRTRQVEYTELERSIFVRKFCVVCLTPCQDIPSSFSLPHTIPFYRDVTNLVEYIFRGKCHCGHTPFSHYDCKLQSVMKTGTVEEIVQDVKETYDDSVSKNKAIQSKIGSLDTDIAVLGYVFDLKEAEIRECYHELKKLCSQFNFVHEVQGIMDDMERDARTLASIAARTDAENRIRSIKQLVDTLSKAEMSD</sequence>
<dbReference type="InterPro" id="IPR025662">
    <property type="entry name" value="Sigma_54_int_dom_ATP-bd_1"/>
</dbReference>
<dbReference type="PROSITE" id="PS00675">
    <property type="entry name" value="SIGMA54_INTERACT_1"/>
    <property type="match status" value="1"/>
</dbReference>
<evidence type="ECO:0000313" key="4">
    <source>
        <dbReference type="Proteomes" id="UP000069940"/>
    </source>
</evidence>
<keyword evidence="1" id="KW-0175">Coiled coil</keyword>
<evidence type="ECO:0000256" key="1">
    <source>
        <dbReference type="SAM" id="Coils"/>
    </source>
</evidence>
<feature type="domain" description="Tr-type G" evidence="2">
    <location>
        <begin position="32"/>
        <end position="118"/>
    </location>
</feature>
<dbReference type="Proteomes" id="UP000069940">
    <property type="component" value="Unassembled WGS sequence"/>
</dbReference>
<accession>A0ABM2A5C1</accession>
<dbReference type="Gene3D" id="3.40.50.300">
    <property type="entry name" value="P-loop containing nucleotide triphosphate hydrolases"/>
    <property type="match status" value="1"/>
</dbReference>
<proteinExistence type="predicted"/>
<organism evidence="3 4">
    <name type="scientific">Aedes albopictus</name>
    <name type="common">Asian tiger mosquito</name>
    <name type="synonym">Stegomyia albopicta</name>
    <dbReference type="NCBI Taxonomy" id="7160"/>
    <lineage>
        <taxon>Eukaryota</taxon>
        <taxon>Metazoa</taxon>
        <taxon>Ecdysozoa</taxon>
        <taxon>Arthropoda</taxon>
        <taxon>Hexapoda</taxon>
        <taxon>Insecta</taxon>
        <taxon>Pterygota</taxon>
        <taxon>Neoptera</taxon>
        <taxon>Endopterygota</taxon>
        <taxon>Diptera</taxon>
        <taxon>Nematocera</taxon>
        <taxon>Culicoidea</taxon>
        <taxon>Culicidae</taxon>
        <taxon>Culicinae</taxon>
        <taxon>Aedini</taxon>
        <taxon>Aedes</taxon>
        <taxon>Stegomyia</taxon>
    </lineage>
</organism>
<dbReference type="GeneID" id="115256086"/>
<name>A0ABM2A5C1_AEDAL</name>
<dbReference type="Pfam" id="PF00009">
    <property type="entry name" value="GTP_EFTU"/>
    <property type="match status" value="1"/>
</dbReference>
<dbReference type="InterPro" id="IPR000795">
    <property type="entry name" value="T_Tr_GTP-bd_dom"/>
</dbReference>
<dbReference type="RefSeq" id="XP_062701225.1">
    <property type="nucleotide sequence ID" value="XM_062845241.1"/>
</dbReference>
<keyword evidence="4" id="KW-1185">Reference proteome</keyword>
<reference evidence="4" key="1">
    <citation type="journal article" date="2015" name="Proc. Natl. Acad. Sci. U.S.A.">
        <title>Genome sequence of the Asian Tiger mosquito, Aedes albopictus, reveals insights into its biology, genetics, and evolution.</title>
        <authorList>
            <person name="Chen X.G."/>
            <person name="Jiang X."/>
            <person name="Gu J."/>
            <person name="Xu M."/>
            <person name="Wu Y."/>
            <person name="Deng Y."/>
            <person name="Zhang C."/>
            <person name="Bonizzoni M."/>
            <person name="Dermauw W."/>
            <person name="Vontas J."/>
            <person name="Armbruster P."/>
            <person name="Huang X."/>
            <person name="Yang Y."/>
            <person name="Zhang H."/>
            <person name="He W."/>
            <person name="Peng H."/>
            <person name="Liu Y."/>
            <person name="Wu K."/>
            <person name="Chen J."/>
            <person name="Lirakis M."/>
            <person name="Topalis P."/>
            <person name="Van Leeuwen T."/>
            <person name="Hall A.B."/>
            <person name="Jiang X."/>
            <person name="Thorpe C."/>
            <person name="Mueller R.L."/>
            <person name="Sun C."/>
            <person name="Waterhouse R.M."/>
            <person name="Yan G."/>
            <person name="Tu Z.J."/>
            <person name="Fang X."/>
            <person name="James A.A."/>
        </authorList>
    </citation>
    <scope>NUCLEOTIDE SEQUENCE [LARGE SCALE GENOMIC DNA]</scope>
    <source>
        <strain evidence="4">Foshan</strain>
    </source>
</reference>
<dbReference type="InterPro" id="IPR027417">
    <property type="entry name" value="P-loop_NTPase"/>
</dbReference>
<reference evidence="3" key="2">
    <citation type="submission" date="2025-05" db="UniProtKB">
        <authorList>
            <consortium name="EnsemblMetazoa"/>
        </authorList>
    </citation>
    <scope>IDENTIFICATION</scope>
    <source>
        <strain evidence="3">Foshan</strain>
    </source>
</reference>
<dbReference type="SUPFAM" id="SSF52540">
    <property type="entry name" value="P-loop containing nucleoside triphosphate hydrolases"/>
    <property type="match status" value="1"/>
</dbReference>
<dbReference type="EnsemblMetazoa" id="AALFPA23_024614.R36686">
    <property type="protein sequence ID" value="AALFPA23_024614.P36686"/>
    <property type="gene ID" value="AALFPA23_024614"/>
</dbReference>
<dbReference type="CDD" id="cd00882">
    <property type="entry name" value="Ras_like_GTPase"/>
    <property type="match status" value="1"/>
</dbReference>
<evidence type="ECO:0000259" key="2">
    <source>
        <dbReference type="Pfam" id="PF00009"/>
    </source>
</evidence>
<dbReference type="PANTHER" id="PTHR32046:SF12">
    <property type="entry name" value="AIG1-TYPE G DOMAIN-CONTAINING PROTEIN"/>
    <property type="match status" value="1"/>
</dbReference>
<feature type="coiled-coil region" evidence="1">
    <location>
        <begin position="244"/>
        <end position="306"/>
    </location>
</feature>